<reference evidence="4" key="3">
    <citation type="submission" date="2015-06" db="UniProtKB">
        <authorList>
            <consortium name="EnsemblMetazoa"/>
        </authorList>
    </citation>
    <scope>IDENTIFICATION</scope>
</reference>
<accession>R7TP33</accession>
<feature type="domain" description="Fibronectin type-III" evidence="2">
    <location>
        <begin position="179"/>
        <end position="280"/>
    </location>
</feature>
<evidence type="ECO:0000259" key="2">
    <source>
        <dbReference type="PROSITE" id="PS50853"/>
    </source>
</evidence>
<evidence type="ECO:0000313" key="5">
    <source>
        <dbReference type="Proteomes" id="UP000014760"/>
    </source>
</evidence>
<dbReference type="PROSITE" id="PS50853">
    <property type="entry name" value="FN3"/>
    <property type="match status" value="1"/>
</dbReference>
<reference evidence="3 5" key="2">
    <citation type="journal article" date="2013" name="Nature">
        <title>Insights into bilaterian evolution from three spiralian genomes.</title>
        <authorList>
            <person name="Simakov O."/>
            <person name="Marletaz F."/>
            <person name="Cho S.J."/>
            <person name="Edsinger-Gonzales E."/>
            <person name="Havlak P."/>
            <person name="Hellsten U."/>
            <person name="Kuo D.H."/>
            <person name="Larsson T."/>
            <person name="Lv J."/>
            <person name="Arendt D."/>
            <person name="Savage R."/>
            <person name="Osoegawa K."/>
            <person name="de Jong P."/>
            <person name="Grimwood J."/>
            <person name="Chapman J.A."/>
            <person name="Shapiro H."/>
            <person name="Aerts A."/>
            <person name="Otillar R.P."/>
            <person name="Terry A.Y."/>
            <person name="Boore J.L."/>
            <person name="Grigoriev I.V."/>
            <person name="Lindberg D.R."/>
            <person name="Seaver E.C."/>
            <person name="Weisblat D.A."/>
            <person name="Putnam N.H."/>
            <person name="Rokhsar D.S."/>
        </authorList>
    </citation>
    <scope>NUCLEOTIDE SEQUENCE</scope>
    <source>
        <strain evidence="3 5">I ESC-2004</strain>
    </source>
</reference>
<dbReference type="OrthoDB" id="9984427at2759"/>
<name>R7TP33_CAPTE</name>
<gene>
    <name evidence="3" type="ORF">CAPTEDRAFT_130757</name>
</gene>
<dbReference type="InterPro" id="IPR036116">
    <property type="entry name" value="FN3_sf"/>
</dbReference>
<feature type="coiled-coil region" evidence="1">
    <location>
        <begin position="18"/>
        <end position="82"/>
    </location>
</feature>
<dbReference type="Gene3D" id="2.60.40.10">
    <property type="entry name" value="Immunoglobulins"/>
    <property type="match status" value="1"/>
</dbReference>
<dbReference type="EMBL" id="AMQN01012849">
    <property type="status" value="NOT_ANNOTATED_CDS"/>
    <property type="molecule type" value="Genomic_DNA"/>
</dbReference>
<evidence type="ECO:0000313" key="3">
    <source>
        <dbReference type="EMBL" id="ELT93286.1"/>
    </source>
</evidence>
<keyword evidence="1" id="KW-0175">Coiled coil</keyword>
<evidence type="ECO:0000313" key="4">
    <source>
        <dbReference type="EnsemblMetazoa" id="CapteP130757"/>
    </source>
</evidence>
<dbReference type="EnsemblMetazoa" id="CapteT130757">
    <property type="protein sequence ID" value="CapteP130757"/>
    <property type="gene ID" value="CapteG130757"/>
</dbReference>
<dbReference type="CDD" id="cd00063">
    <property type="entry name" value="FN3"/>
    <property type="match status" value="1"/>
</dbReference>
<dbReference type="SUPFAM" id="SSF49265">
    <property type="entry name" value="Fibronectin type III"/>
    <property type="match status" value="1"/>
</dbReference>
<dbReference type="InterPro" id="IPR013783">
    <property type="entry name" value="Ig-like_fold"/>
</dbReference>
<dbReference type="OMA" id="HEWTPGF"/>
<dbReference type="InterPro" id="IPR003961">
    <property type="entry name" value="FN3_dom"/>
</dbReference>
<keyword evidence="5" id="KW-1185">Reference proteome</keyword>
<protein>
    <recommendedName>
        <fullName evidence="2">Fibronectin type-III domain-containing protein</fullName>
    </recommendedName>
</protein>
<organism evidence="3">
    <name type="scientific">Capitella teleta</name>
    <name type="common">Polychaete worm</name>
    <dbReference type="NCBI Taxonomy" id="283909"/>
    <lineage>
        <taxon>Eukaryota</taxon>
        <taxon>Metazoa</taxon>
        <taxon>Spiralia</taxon>
        <taxon>Lophotrochozoa</taxon>
        <taxon>Annelida</taxon>
        <taxon>Polychaeta</taxon>
        <taxon>Sedentaria</taxon>
        <taxon>Scolecida</taxon>
        <taxon>Capitellidae</taxon>
        <taxon>Capitella</taxon>
    </lineage>
</organism>
<sequence>MDEEEEYVQGVIETVDTAKKYRIQLSELLDELEAAESQIATSANMSRNQLRNHFERVKCCIEASLDSRRKELEEQIADEERRAAAPLTECRTIIQQNVQLAQQVLNEGKTLLINDHQSQKSAMVEFKKKVNELSLDSLPEVPVLADIAFISVDLPRDEDTAETQLADAIKEYGRVISHAPVQITLAEERPGAILVQWMERDDDCGLDLAEFRLQFCQGNSKRAEVNEDAFKTVYEGPQHSTVVRHLAPSVHYMFRVCGRPDGSNQWSVWSVPCSASTSIAPYEWSAEQEGYSVSGDVAERISKAPPPSTLFSQSACYTCGTSIVFRIMECGQTSDDDGIALCQMNDTNHNMMAAGSLFVCTNGAIFQDGFEKTTRLPALTRGSVLTFDTEVLASGKVRVTIEISEKIVTFDWSVASAAVDSMGCFGVMGPAQEKSIQLYFALKLNHPDWRVRVE</sequence>
<evidence type="ECO:0000256" key="1">
    <source>
        <dbReference type="SAM" id="Coils"/>
    </source>
</evidence>
<dbReference type="AlphaFoldDB" id="R7TP33"/>
<dbReference type="HOGENOM" id="CLU_057983_0_0_1"/>
<dbReference type="STRING" id="283909.R7TP33"/>
<proteinExistence type="predicted"/>
<dbReference type="Proteomes" id="UP000014760">
    <property type="component" value="Unassembled WGS sequence"/>
</dbReference>
<dbReference type="EMBL" id="KB309802">
    <property type="protein sequence ID" value="ELT93286.1"/>
    <property type="molecule type" value="Genomic_DNA"/>
</dbReference>
<reference evidence="5" key="1">
    <citation type="submission" date="2012-12" db="EMBL/GenBank/DDBJ databases">
        <authorList>
            <person name="Hellsten U."/>
            <person name="Grimwood J."/>
            <person name="Chapman J.A."/>
            <person name="Shapiro H."/>
            <person name="Aerts A."/>
            <person name="Otillar R.P."/>
            <person name="Terry A.Y."/>
            <person name="Boore J.L."/>
            <person name="Simakov O."/>
            <person name="Marletaz F."/>
            <person name="Cho S.-J."/>
            <person name="Edsinger-Gonzales E."/>
            <person name="Havlak P."/>
            <person name="Kuo D.-H."/>
            <person name="Larsson T."/>
            <person name="Lv J."/>
            <person name="Arendt D."/>
            <person name="Savage R."/>
            <person name="Osoegawa K."/>
            <person name="de Jong P."/>
            <person name="Lindberg D.R."/>
            <person name="Seaver E.C."/>
            <person name="Weisblat D.A."/>
            <person name="Putnam N.H."/>
            <person name="Grigoriev I.V."/>
            <person name="Rokhsar D.S."/>
        </authorList>
    </citation>
    <scope>NUCLEOTIDE SEQUENCE</scope>
    <source>
        <strain evidence="5">I ESC-2004</strain>
    </source>
</reference>